<dbReference type="GO" id="GO:0004364">
    <property type="term" value="F:glutathione transferase activity"/>
    <property type="evidence" value="ECO:0007669"/>
    <property type="project" value="UniProtKB-EC"/>
</dbReference>
<keyword evidence="7" id="KW-1185">Reference proteome</keyword>
<evidence type="ECO:0000259" key="6">
    <source>
        <dbReference type="PROSITE" id="PS50405"/>
    </source>
</evidence>
<dbReference type="GO" id="GO:0004602">
    <property type="term" value="F:glutathione peroxidase activity"/>
    <property type="evidence" value="ECO:0007669"/>
    <property type="project" value="UniProtKB-ARBA"/>
</dbReference>
<evidence type="ECO:0000256" key="4">
    <source>
        <dbReference type="ARBA" id="ARBA00047960"/>
    </source>
</evidence>
<dbReference type="PANTHER" id="PTHR11571">
    <property type="entry name" value="GLUTATHIONE S-TRANSFERASE"/>
    <property type="match status" value="1"/>
</dbReference>
<organism evidence="8">
    <name type="scientific">Thrips palmi</name>
    <name type="common">Melon thrips</name>
    <dbReference type="NCBI Taxonomy" id="161013"/>
    <lineage>
        <taxon>Eukaryota</taxon>
        <taxon>Metazoa</taxon>
        <taxon>Ecdysozoa</taxon>
        <taxon>Arthropoda</taxon>
        <taxon>Hexapoda</taxon>
        <taxon>Insecta</taxon>
        <taxon>Pterygota</taxon>
        <taxon>Neoptera</taxon>
        <taxon>Paraneoptera</taxon>
        <taxon>Thysanoptera</taxon>
        <taxon>Terebrantia</taxon>
        <taxon>Thripoidea</taxon>
        <taxon>Thripidae</taxon>
        <taxon>Thrips</taxon>
    </lineage>
</organism>
<name>A0A6P9AMS8_THRPL</name>
<dbReference type="CDD" id="cd03039">
    <property type="entry name" value="GST_N_Sigma_like"/>
    <property type="match status" value="1"/>
</dbReference>
<dbReference type="Gene3D" id="1.20.1050.130">
    <property type="match status" value="1"/>
</dbReference>
<dbReference type="EC" id="2.5.1.18" evidence="1"/>
<dbReference type="FunFam" id="1.20.1050.10:FF:000030">
    <property type="entry name" value="Glutathione S-transferase S1"/>
    <property type="match status" value="1"/>
</dbReference>
<dbReference type="AlphaFoldDB" id="A0A6P9AMS8"/>
<dbReference type="OrthoDB" id="414243at2759"/>
<evidence type="ECO:0000313" key="7">
    <source>
        <dbReference type="Proteomes" id="UP000515158"/>
    </source>
</evidence>
<gene>
    <name evidence="8" type="primary">LOC117654387</name>
</gene>
<dbReference type="FunFam" id="3.40.30.10:FF:000035">
    <property type="entry name" value="hematopoietic prostaglandin D synthase"/>
    <property type="match status" value="1"/>
</dbReference>
<feature type="domain" description="GST N-terminal" evidence="5">
    <location>
        <begin position="3"/>
        <end position="80"/>
    </location>
</feature>
<evidence type="ECO:0000256" key="1">
    <source>
        <dbReference type="ARBA" id="ARBA00012452"/>
    </source>
</evidence>
<dbReference type="CDD" id="cd03192">
    <property type="entry name" value="GST_C_Sigma_like"/>
    <property type="match status" value="1"/>
</dbReference>
<proteinExistence type="inferred from homology"/>
<dbReference type="SFLD" id="SFLDG00363">
    <property type="entry name" value="AMPS_(cytGST):_Alpha-__Mu-__Pi"/>
    <property type="match status" value="1"/>
</dbReference>
<dbReference type="Pfam" id="PF02798">
    <property type="entry name" value="GST_N"/>
    <property type="match status" value="1"/>
</dbReference>
<dbReference type="Pfam" id="PF14497">
    <property type="entry name" value="GST_C_3"/>
    <property type="match status" value="1"/>
</dbReference>
<dbReference type="SFLD" id="SFLDS00019">
    <property type="entry name" value="Glutathione_Transferase_(cytos"/>
    <property type="match status" value="1"/>
</dbReference>
<evidence type="ECO:0000256" key="2">
    <source>
        <dbReference type="ARBA" id="ARBA00022679"/>
    </source>
</evidence>
<dbReference type="InterPro" id="IPR036249">
    <property type="entry name" value="Thioredoxin-like_sf"/>
</dbReference>
<dbReference type="SFLD" id="SFLDG01205">
    <property type="entry name" value="AMPS.1"/>
    <property type="match status" value="1"/>
</dbReference>
<sequence>MAPAYKLIYFPVRGRAEHLRLMFVYAKVAYEDVKISKEEWEKLKPSTPWGQLPVLEIDGVMVEQSIPLARYLAKQFKLDGKDDLERLQADVFVAHLDDLKNQFGTLLREQDPDKKKEILKNLQKDVFPAFFEKLEKRVAKNGFSVSNSILWSDILLSALLEALMIKNILGDDFATKYPNLVRVKDTVFNTPDVKAYLAKRPHTEI</sequence>
<dbReference type="PROSITE" id="PS50405">
    <property type="entry name" value="GST_CTER"/>
    <property type="match status" value="1"/>
</dbReference>
<accession>A0A6P9AMS8</accession>
<dbReference type="Proteomes" id="UP000515158">
    <property type="component" value="Unplaced"/>
</dbReference>
<dbReference type="SUPFAM" id="SSF47616">
    <property type="entry name" value="GST C-terminal domain-like"/>
    <property type="match status" value="1"/>
</dbReference>
<evidence type="ECO:0000259" key="5">
    <source>
        <dbReference type="PROSITE" id="PS50404"/>
    </source>
</evidence>
<feature type="domain" description="GST C-terminal" evidence="6">
    <location>
        <begin position="82"/>
        <end position="205"/>
    </location>
</feature>
<dbReference type="InterPro" id="IPR050213">
    <property type="entry name" value="GST_superfamily"/>
</dbReference>
<dbReference type="InterPro" id="IPR036282">
    <property type="entry name" value="Glutathione-S-Trfase_C_sf"/>
</dbReference>
<comment type="catalytic activity">
    <reaction evidence="4">
        <text>RX + glutathione = an S-substituted glutathione + a halide anion + H(+)</text>
        <dbReference type="Rhea" id="RHEA:16437"/>
        <dbReference type="ChEBI" id="CHEBI:15378"/>
        <dbReference type="ChEBI" id="CHEBI:16042"/>
        <dbReference type="ChEBI" id="CHEBI:17792"/>
        <dbReference type="ChEBI" id="CHEBI:57925"/>
        <dbReference type="ChEBI" id="CHEBI:90779"/>
        <dbReference type="EC" id="2.5.1.18"/>
    </reaction>
</comment>
<dbReference type="InterPro" id="IPR040079">
    <property type="entry name" value="Glutathione_S-Trfase"/>
</dbReference>
<dbReference type="InParanoid" id="A0A6P9AMS8"/>
<dbReference type="InterPro" id="IPR010987">
    <property type="entry name" value="Glutathione-S-Trfase_C-like"/>
</dbReference>
<evidence type="ECO:0000256" key="3">
    <source>
        <dbReference type="ARBA" id="ARBA00038317"/>
    </source>
</evidence>
<dbReference type="SUPFAM" id="SSF52833">
    <property type="entry name" value="Thioredoxin-like"/>
    <property type="match status" value="1"/>
</dbReference>
<dbReference type="InterPro" id="IPR004046">
    <property type="entry name" value="GST_C"/>
</dbReference>
<evidence type="ECO:0000313" key="8">
    <source>
        <dbReference type="RefSeq" id="XP_034256881.1"/>
    </source>
</evidence>
<protein>
    <recommendedName>
        <fullName evidence="1">glutathione transferase</fullName>
        <ecNumber evidence="1">2.5.1.18</ecNumber>
    </recommendedName>
</protein>
<dbReference type="InterPro" id="IPR004045">
    <property type="entry name" value="Glutathione_S-Trfase_N"/>
</dbReference>
<dbReference type="PROSITE" id="PS50404">
    <property type="entry name" value="GST_NTER"/>
    <property type="match status" value="1"/>
</dbReference>
<dbReference type="GeneID" id="117654387"/>
<dbReference type="KEGG" id="tpal:117654387"/>
<keyword evidence="2" id="KW-0808">Transferase</keyword>
<reference evidence="8" key="1">
    <citation type="submission" date="2025-08" db="UniProtKB">
        <authorList>
            <consortium name="RefSeq"/>
        </authorList>
    </citation>
    <scope>IDENTIFICATION</scope>
    <source>
        <tissue evidence="8">Total insect</tissue>
    </source>
</reference>
<comment type="similarity">
    <text evidence="3">Belongs to the GST superfamily. Sigma family.</text>
</comment>
<dbReference type="GO" id="GO:0006749">
    <property type="term" value="P:glutathione metabolic process"/>
    <property type="evidence" value="ECO:0007669"/>
    <property type="project" value="TreeGrafter"/>
</dbReference>
<dbReference type="RefSeq" id="XP_034256881.1">
    <property type="nucleotide sequence ID" value="XM_034400990.1"/>
</dbReference>
<dbReference type="PANTHER" id="PTHR11571:SF224">
    <property type="entry name" value="HEMATOPOIETIC PROSTAGLANDIN D SYNTHASE"/>
    <property type="match status" value="1"/>
</dbReference>